<dbReference type="InterPro" id="IPR001214">
    <property type="entry name" value="SET_dom"/>
</dbReference>
<organism evidence="2 3">
    <name type="scientific">Microthyrium microscopicum</name>
    <dbReference type="NCBI Taxonomy" id="703497"/>
    <lineage>
        <taxon>Eukaryota</taxon>
        <taxon>Fungi</taxon>
        <taxon>Dikarya</taxon>
        <taxon>Ascomycota</taxon>
        <taxon>Pezizomycotina</taxon>
        <taxon>Dothideomycetes</taxon>
        <taxon>Dothideomycetes incertae sedis</taxon>
        <taxon>Microthyriales</taxon>
        <taxon>Microthyriaceae</taxon>
        <taxon>Microthyrium</taxon>
    </lineage>
</organism>
<dbReference type="InterPro" id="IPR050600">
    <property type="entry name" value="SETD3_SETD6_MTase"/>
</dbReference>
<sequence length="537" mass="59483">MIRSGKSSSSPWLTLPPDAFHAWATLNGISLSEVAVAIPASISNSGSASQDGSEHADPASSIKGYGLVASQDIKSHDTPLLSVPRDMVLSERRVRELASGDVRLAELLKACGSYATSSRIVIMIFLLYQITIVNPNIKTKIGLQTPFIEYIKFMPLPQLTTLLSEDELLLFEGTTIVPATRVKLNKLLAEYTTLRQATKSISWLAPTWWGFESPPVPIELSVAMSGLEIDVEEEFANSDPLITLEDWILLDAMYRSRALEWPGEGEAMVPAIDMANHTVPANAEFQVMPGGDGALLAKDDTPIKSGDEILISYGDHKSTLEILFSYGFLPDYEPTAKSILLSLPPPGEDPLGPPKAFIAQKENFAPGIRIHEEQGEIKWDSEVLWLMILNEEDGLDFKVAYGPDRERELDMTWKDEVVRLGVMKDLLMQDSMAELFELRATVLVLGQIERQLERLTGGSGVDSNDGVEVSKDLCVVAEKLREMETRLLVEARDQLDTQKSKLVQSETVQSYFRSIQHPIEDTIESNDNEDGEEEDFT</sequence>
<dbReference type="GO" id="GO:0005634">
    <property type="term" value="C:nucleus"/>
    <property type="evidence" value="ECO:0007669"/>
    <property type="project" value="TreeGrafter"/>
</dbReference>
<feature type="domain" description="SET" evidence="1">
    <location>
        <begin position="38"/>
        <end position="314"/>
    </location>
</feature>
<dbReference type="GO" id="GO:0016279">
    <property type="term" value="F:protein-lysine N-methyltransferase activity"/>
    <property type="evidence" value="ECO:0007669"/>
    <property type="project" value="TreeGrafter"/>
</dbReference>
<dbReference type="PANTHER" id="PTHR13271:SF76">
    <property type="entry name" value="SET DOMAIN-CONTAINING PROTEIN 8"/>
    <property type="match status" value="1"/>
</dbReference>
<proteinExistence type="predicted"/>
<dbReference type="PROSITE" id="PS50280">
    <property type="entry name" value="SET"/>
    <property type="match status" value="1"/>
</dbReference>
<evidence type="ECO:0000259" key="1">
    <source>
        <dbReference type="PROSITE" id="PS50280"/>
    </source>
</evidence>
<evidence type="ECO:0000313" key="2">
    <source>
        <dbReference type="EMBL" id="KAF2670344.1"/>
    </source>
</evidence>
<accession>A0A6A6UHI4</accession>
<keyword evidence="3" id="KW-1185">Reference proteome</keyword>
<dbReference type="OrthoDB" id="441812at2759"/>
<dbReference type="PANTHER" id="PTHR13271">
    <property type="entry name" value="UNCHARACTERIZED PUTATIVE METHYLTRANSFERASE"/>
    <property type="match status" value="1"/>
</dbReference>
<gene>
    <name evidence="2" type="ORF">BT63DRAFT_454532</name>
</gene>
<protein>
    <submittedName>
        <fullName evidence="2">SET domain-containing protein</fullName>
    </submittedName>
</protein>
<dbReference type="Gene3D" id="3.90.1410.10">
    <property type="entry name" value="set domain protein methyltransferase, domain 1"/>
    <property type="match status" value="1"/>
</dbReference>
<dbReference type="SUPFAM" id="SSF82199">
    <property type="entry name" value="SET domain"/>
    <property type="match status" value="1"/>
</dbReference>
<dbReference type="AlphaFoldDB" id="A0A6A6UHI4"/>
<dbReference type="CDD" id="cd10527">
    <property type="entry name" value="SET_LSMT"/>
    <property type="match status" value="1"/>
</dbReference>
<dbReference type="EMBL" id="MU004234">
    <property type="protein sequence ID" value="KAF2670344.1"/>
    <property type="molecule type" value="Genomic_DNA"/>
</dbReference>
<name>A0A6A6UHI4_9PEZI</name>
<evidence type="ECO:0000313" key="3">
    <source>
        <dbReference type="Proteomes" id="UP000799302"/>
    </source>
</evidence>
<reference evidence="2" key="1">
    <citation type="journal article" date="2020" name="Stud. Mycol.">
        <title>101 Dothideomycetes genomes: a test case for predicting lifestyles and emergence of pathogens.</title>
        <authorList>
            <person name="Haridas S."/>
            <person name="Albert R."/>
            <person name="Binder M."/>
            <person name="Bloem J."/>
            <person name="Labutti K."/>
            <person name="Salamov A."/>
            <person name="Andreopoulos B."/>
            <person name="Baker S."/>
            <person name="Barry K."/>
            <person name="Bills G."/>
            <person name="Bluhm B."/>
            <person name="Cannon C."/>
            <person name="Castanera R."/>
            <person name="Culley D."/>
            <person name="Daum C."/>
            <person name="Ezra D."/>
            <person name="Gonzalez J."/>
            <person name="Henrissat B."/>
            <person name="Kuo A."/>
            <person name="Liang C."/>
            <person name="Lipzen A."/>
            <person name="Lutzoni F."/>
            <person name="Magnuson J."/>
            <person name="Mondo S."/>
            <person name="Nolan M."/>
            <person name="Ohm R."/>
            <person name="Pangilinan J."/>
            <person name="Park H.-J."/>
            <person name="Ramirez L."/>
            <person name="Alfaro M."/>
            <person name="Sun H."/>
            <person name="Tritt A."/>
            <person name="Yoshinaga Y."/>
            <person name="Zwiers L.-H."/>
            <person name="Turgeon B."/>
            <person name="Goodwin S."/>
            <person name="Spatafora J."/>
            <person name="Crous P."/>
            <person name="Grigoriev I."/>
        </authorList>
    </citation>
    <scope>NUCLEOTIDE SEQUENCE</scope>
    <source>
        <strain evidence="2">CBS 115976</strain>
    </source>
</reference>
<dbReference type="InterPro" id="IPR046341">
    <property type="entry name" value="SET_dom_sf"/>
</dbReference>
<dbReference type="Proteomes" id="UP000799302">
    <property type="component" value="Unassembled WGS sequence"/>
</dbReference>